<dbReference type="Gene3D" id="2.30.30.60">
    <property type="match status" value="1"/>
</dbReference>
<evidence type="ECO:0000259" key="9">
    <source>
        <dbReference type="Pfam" id="PF00924"/>
    </source>
</evidence>
<feature type="region of interest" description="Disordered" evidence="7">
    <location>
        <begin position="313"/>
        <end position="349"/>
    </location>
</feature>
<name>A0A0A0BMH1_9CELL</name>
<organism evidence="11 12">
    <name type="scientific">Cellulomonas carbonis T26</name>
    <dbReference type="NCBI Taxonomy" id="947969"/>
    <lineage>
        <taxon>Bacteria</taxon>
        <taxon>Bacillati</taxon>
        <taxon>Actinomycetota</taxon>
        <taxon>Actinomycetes</taxon>
        <taxon>Micrococcales</taxon>
        <taxon>Cellulomonadaceae</taxon>
        <taxon>Cellulomonas</taxon>
    </lineage>
</organism>
<feature type="compositionally biased region" description="Basic and acidic residues" evidence="7">
    <location>
        <begin position="313"/>
        <end position="329"/>
    </location>
</feature>
<reference evidence="11 12" key="1">
    <citation type="submission" date="2013-08" db="EMBL/GenBank/DDBJ databases">
        <title>Genome sequencing of Cellulomonas carbonis T26.</title>
        <authorList>
            <person name="Chen F."/>
            <person name="Li Y."/>
            <person name="Wang G."/>
        </authorList>
    </citation>
    <scope>NUCLEOTIDE SEQUENCE [LARGE SCALE GENOMIC DNA]</scope>
    <source>
        <strain evidence="11 12">T26</strain>
    </source>
</reference>
<feature type="domain" description="Mechanosensitive ion channel MscS C-terminal" evidence="10">
    <location>
        <begin position="225"/>
        <end position="303"/>
    </location>
</feature>
<dbReference type="FunFam" id="2.30.30.60:FF:000001">
    <property type="entry name" value="MscS Mechanosensitive ion channel"/>
    <property type="match status" value="1"/>
</dbReference>
<evidence type="ECO:0000313" key="11">
    <source>
        <dbReference type="EMBL" id="KGM09156.1"/>
    </source>
</evidence>
<dbReference type="InterPro" id="IPR045276">
    <property type="entry name" value="YbiO_bact"/>
</dbReference>
<feature type="transmembrane region" description="Helical" evidence="8">
    <location>
        <begin position="129"/>
        <end position="148"/>
    </location>
</feature>
<comment type="caution">
    <text evidence="11">The sequence shown here is derived from an EMBL/GenBank/DDBJ whole genome shotgun (WGS) entry which is preliminary data.</text>
</comment>
<evidence type="ECO:0000256" key="5">
    <source>
        <dbReference type="ARBA" id="ARBA00022989"/>
    </source>
</evidence>
<dbReference type="InterPro" id="IPR006685">
    <property type="entry name" value="MscS_channel_2nd"/>
</dbReference>
<dbReference type="AlphaFoldDB" id="A0A0A0BMH1"/>
<feature type="compositionally biased region" description="Basic and acidic residues" evidence="7">
    <location>
        <begin position="339"/>
        <end position="349"/>
    </location>
</feature>
<keyword evidence="6 8" id="KW-0472">Membrane</keyword>
<sequence>MTTSSTPPPLDDAGEAARGALGWLLGAPLQTVVTIVLGVVVLAVARWVIARGVRSVIDGGSTVRAKTRTLLLRTRVGSAADQSNPLAVARRVQRAETMGSVLRSVAALVVGILVLTALANIYGWQLGPLLASAGVAGVALGFGAQTLVKDFLSGLFMLIEDQYGVGDVVNLGEATGTVEAVGLRVTQVRSLDGTLWYVRNGEILRVGNMTQGWSRALVEVLVPPDMDVQQAADLLLRATREALEAEDLAADALGDPEVTTYESLSAESVMIRMLLKTVPAKQWAIQRAVRGRVRELFRSEGVDLALPRREVLVEREAQRPGDAGHDPQGADRQGAGRQGADRQGADRQG</sequence>
<keyword evidence="3" id="KW-1003">Cell membrane</keyword>
<dbReference type="InterPro" id="IPR023408">
    <property type="entry name" value="MscS_beta-dom_sf"/>
</dbReference>
<dbReference type="Gene3D" id="3.30.70.100">
    <property type="match status" value="1"/>
</dbReference>
<proteinExistence type="inferred from homology"/>
<dbReference type="SUPFAM" id="SSF50182">
    <property type="entry name" value="Sm-like ribonucleoproteins"/>
    <property type="match status" value="1"/>
</dbReference>
<dbReference type="RefSeq" id="WP_052426499.1">
    <property type="nucleotide sequence ID" value="NZ_AXCY01000118.1"/>
</dbReference>
<evidence type="ECO:0000256" key="7">
    <source>
        <dbReference type="SAM" id="MobiDB-lite"/>
    </source>
</evidence>
<dbReference type="EMBL" id="AXCY01000118">
    <property type="protein sequence ID" value="KGM09156.1"/>
    <property type="molecule type" value="Genomic_DNA"/>
</dbReference>
<dbReference type="OrthoDB" id="4638917at2"/>
<evidence type="ECO:0000256" key="2">
    <source>
        <dbReference type="ARBA" id="ARBA00008017"/>
    </source>
</evidence>
<gene>
    <name evidence="11" type="ORF">N868_04010</name>
</gene>
<evidence type="ECO:0000256" key="6">
    <source>
        <dbReference type="ARBA" id="ARBA00023136"/>
    </source>
</evidence>
<comment type="subcellular location">
    <subcellularLocation>
        <location evidence="1">Cell membrane</location>
        <topology evidence="1">Multi-pass membrane protein</topology>
    </subcellularLocation>
</comment>
<dbReference type="PANTHER" id="PTHR30460">
    <property type="entry name" value="MODERATE CONDUCTANCE MECHANOSENSITIVE CHANNEL YBIO"/>
    <property type="match status" value="1"/>
</dbReference>
<evidence type="ECO:0000256" key="3">
    <source>
        <dbReference type="ARBA" id="ARBA00022475"/>
    </source>
</evidence>
<dbReference type="InterPro" id="IPR011014">
    <property type="entry name" value="MscS_channel_TM-2"/>
</dbReference>
<feature type="transmembrane region" description="Helical" evidence="8">
    <location>
        <begin position="100"/>
        <end position="123"/>
    </location>
</feature>
<protein>
    <submittedName>
        <fullName evidence="11">Mechanosensitive ion channel protein MscS</fullName>
    </submittedName>
</protein>
<dbReference type="PANTHER" id="PTHR30460:SF0">
    <property type="entry name" value="MODERATE CONDUCTANCE MECHANOSENSITIVE CHANNEL YBIO"/>
    <property type="match status" value="1"/>
</dbReference>
<keyword evidence="5 8" id="KW-1133">Transmembrane helix</keyword>
<accession>A0A0A0BMH1</accession>
<dbReference type="SUPFAM" id="SSF82861">
    <property type="entry name" value="Mechanosensitive channel protein MscS (YggB), transmembrane region"/>
    <property type="match status" value="1"/>
</dbReference>
<dbReference type="GO" id="GO:0008381">
    <property type="term" value="F:mechanosensitive monoatomic ion channel activity"/>
    <property type="evidence" value="ECO:0007669"/>
    <property type="project" value="InterPro"/>
</dbReference>
<evidence type="ECO:0000256" key="4">
    <source>
        <dbReference type="ARBA" id="ARBA00022692"/>
    </source>
</evidence>
<evidence type="ECO:0000313" key="12">
    <source>
        <dbReference type="Proteomes" id="UP000029839"/>
    </source>
</evidence>
<feature type="domain" description="Mechanosensitive ion channel MscS" evidence="9">
    <location>
        <begin position="146"/>
        <end position="210"/>
    </location>
</feature>
<dbReference type="Pfam" id="PF00924">
    <property type="entry name" value="MS_channel_2nd"/>
    <property type="match status" value="1"/>
</dbReference>
<keyword evidence="4 8" id="KW-0812">Transmembrane</keyword>
<dbReference type="Proteomes" id="UP000029839">
    <property type="component" value="Unassembled WGS sequence"/>
</dbReference>
<dbReference type="InterPro" id="IPR010920">
    <property type="entry name" value="LSM_dom_sf"/>
</dbReference>
<evidence type="ECO:0000256" key="8">
    <source>
        <dbReference type="SAM" id="Phobius"/>
    </source>
</evidence>
<keyword evidence="12" id="KW-1185">Reference proteome</keyword>
<evidence type="ECO:0000259" key="10">
    <source>
        <dbReference type="Pfam" id="PF21082"/>
    </source>
</evidence>
<feature type="transmembrane region" description="Helical" evidence="8">
    <location>
        <begin position="20"/>
        <end position="45"/>
    </location>
</feature>
<dbReference type="SUPFAM" id="SSF82689">
    <property type="entry name" value="Mechanosensitive channel protein MscS (YggB), C-terminal domain"/>
    <property type="match status" value="1"/>
</dbReference>
<dbReference type="Gene3D" id="1.10.287.1260">
    <property type="match status" value="1"/>
</dbReference>
<comment type="similarity">
    <text evidence="2">Belongs to the MscS (TC 1.A.23) family.</text>
</comment>
<dbReference type="GO" id="GO:0005886">
    <property type="term" value="C:plasma membrane"/>
    <property type="evidence" value="ECO:0007669"/>
    <property type="project" value="UniProtKB-SubCell"/>
</dbReference>
<reference evidence="11 12" key="2">
    <citation type="journal article" date="2015" name="Stand. Genomic Sci.">
        <title>Draft genome sequence of Cellulomonas carbonis T26(T) and comparative analysis of six Cellulomonas genomes.</title>
        <authorList>
            <person name="Zhuang W."/>
            <person name="Zhang S."/>
            <person name="Xia X."/>
            <person name="Wang G."/>
        </authorList>
    </citation>
    <scope>NUCLEOTIDE SEQUENCE [LARGE SCALE GENOMIC DNA]</scope>
    <source>
        <strain evidence="11 12">T26</strain>
    </source>
</reference>
<dbReference type="InterPro" id="IPR011066">
    <property type="entry name" value="MscS_channel_C_sf"/>
</dbReference>
<dbReference type="InterPro" id="IPR049278">
    <property type="entry name" value="MS_channel_C"/>
</dbReference>
<dbReference type="Pfam" id="PF21082">
    <property type="entry name" value="MS_channel_3rd"/>
    <property type="match status" value="1"/>
</dbReference>
<evidence type="ECO:0000256" key="1">
    <source>
        <dbReference type="ARBA" id="ARBA00004651"/>
    </source>
</evidence>